<dbReference type="AlphaFoldDB" id="A0AAV3X7F5"/>
<dbReference type="InterPro" id="IPR041610">
    <property type="entry name" value="ArlS_N"/>
</dbReference>
<evidence type="ECO:0000256" key="2">
    <source>
        <dbReference type="ARBA" id="ARBA00012438"/>
    </source>
</evidence>
<keyword evidence="7" id="KW-0812">Transmembrane</keyword>
<dbReference type="InterPro" id="IPR005467">
    <property type="entry name" value="His_kinase_dom"/>
</dbReference>
<dbReference type="InterPro" id="IPR036890">
    <property type="entry name" value="HATPase_C_sf"/>
</dbReference>
<dbReference type="Pfam" id="PF18719">
    <property type="entry name" value="ArlS_N"/>
    <property type="match status" value="1"/>
</dbReference>
<dbReference type="InterPro" id="IPR050736">
    <property type="entry name" value="Sensor_HK_Regulatory"/>
</dbReference>
<comment type="catalytic activity">
    <reaction evidence="1">
        <text>ATP + protein L-histidine = ADP + protein N-phospho-L-histidine.</text>
        <dbReference type="EC" id="2.7.13.3"/>
    </reaction>
</comment>
<name>A0AAV3X7F5_9CYAN</name>
<keyword evidence="4" id="KW-0808">Transferase</keyword>
<dbReference type="SMART" id="SM00387">
    <property type="entry name" value="HATPase_c"/>
    <property type="match status" value="1"/>
</dbReference>
<evidence type="ECO:0000256" key="6">
    <source>
        <dbReference type="ARBA" id="ARBA00023012"/>
    </source>
</evidence>
<evidence type="ECO:0000313" key="9">
    <source>
        <dbReference type="EMBL" id="GET37201.1"/>
    </source>
</evidence>
<dbReference type="PANTHER" id="PTHR43711">
    <property type="entry name" value="TWO-COMPONENT HISTIDINE KINASE"/>
    <property type="match status" value="1"/>
</dbReference>
<dbReference type="GO" id="GO:0000155">
    <property type="term" value="F:phosphorelay sensor kinase activity"/>
    <property type="evidence" value="ECO:0007669"/>
    <property type="project" value="InterPro"/>
</dbReference>
<evidence type="ECO:0000256" key="3">
    <source>
        <dbReference type="ARBA" id="ARBA00022553"/>
    </source>
</evidence>
<dbReference type="Pfam" id="PF02518">
    <property type="entry name" value="HATPase_c"/>
    <property type="match status" value="1"/>
</dbReference>
<dbReference type="InterPro" id="IPR003594">
    <property type="entry name" value="HATPase_dom"/>
</dbReference>
<protein>
    <recommendedName>
        <fullName evidence="2">histidine kinase</fullName>
        <ecNumber evidence="2">2.7.13.3</ecNumber>
    </recommendedName>
</protein>
<dbReference type="SUPFAM" id="SSF47384">
    <property type="entry name" value="Homodimeric domain of signal transducing histidine kinase"/>
    <property type="match status" value="1"/>
</dbReference>
<gene>
    <name evidence="9" type="ORF">MiSe_19540</name>
</gene>
<dbReference type="FunFam" id="3.30.565.10:FF:000006">
    <property type="entry name" value="Sensor histidine kinase WalK"/>
    <property type="match status" value="1"/>
</dbReference>
<dbReference type="RefSeq" id="WP_226578286.1">
    <property type="nucleotide sequence ID" value="NZ_BLAY01000024.1"/>
</dbReference>
<keyword evidence="10" id="KW-1185">Reference proteome</keyword>
<organism evidence="9 10">
    <name type="scientific">Microseira wollei NIES-4236</name>
    <dbReference type="NCBI Taxonomy" id="2530354"/>
    <lineage>
        <taxon>Bacteria</taxon>
        <taxon>Bacillati</taxon>
        <taxon>Cyanobacteriota</taxon>
        <taxon>Cyanophyceae</taxon>
        <taxon>Oscillatoriophycideae</taxon>
        <taxon>Aerosakkonematales</taxon>
        <taxon>Aerosakkonemataceae</taxon>
        <taxon>Microseira</taxon>
    </lineage>
</organism>
<dbReference type="InterPro" id="IPR004358">
    <property type="entry name" value="Sig_transdc_His_kin-like_C"/>
</dbReference>
<keyword evidence="5 9" id="KW-0418">Kinase</keyword>
<proteinExistence type="predicted"/>
<dbReference type="Pfam" id="PF00512">
    <property type="entry name" value="HisKA"/>
    <property type="match status" value="1"/>
</dbReference>
<dbReference type="PANTHER" id="PTHR43711:SF1">
    <property type="entry name" value="HISTIDINE KINASE 1"/>
    <property type="match status" value="1"/>
</dbReference>
<dbReference type="Proteomes" id="UP001050975">
    <property type="component" value="Unassembled WGS sequence"/>
</dbReference>
<dbReference type="Gene3D" id="3.30.565.10">
    <property type="entry name" value="Histidine kinase-like ATPase, C-terminal domain"/>
    <property type="match status" value="1"/>
</dbReference>
<dbReference type="Gene3D" id="1.10.287.130">
    <property type="match status" value="1"/>
</dbReference>
<keyword evidence="7" id="KW-0472">Membrane</keyword>
<dbReference type="InterPro" id="IPR036097">
    <property type="entry name" value="HisK_dim/P_sf"/>
</dbReference>
<dbReference type="PROSITE" id="PS50109">
    <property type="entry name" value="HIS_KIN"/>
    <property type="match status" value="1"/>
</dbReference>
<evidence type="ECO:0000256" key="1">
    <source>
        <dbReference type="ARBA" id="ARBA00000085"/>
    </source>
</evidence>
<dbReference type="EMBL" id="BLAY01000024">
    <property type="protein sequence ID" value="GET37201.1"/>
    <property type="molecule type" value="Genomic_DNA"/>
</dbReference>
<dbReference type="SUPFAM" id="SSF55874">
    <property type="entry name" value="ATPase domain of HSP90 chaperone/DNA topoisomerase II/histidine kinase"/>
    <property type="match status" value="1"/>
</dbReference>
<evidence type="ECO:0000313" key="10">
    <source>
        <dbReference type="Proteomes" id="UP001050975"/>
    </source>
</evidence>
<dbReference type="InterPro" id="IPR003661">
    <property type="entry name" value="HisK_dim/P_dom"/>
</dbReference>
<dbReference type="CDD" id="cd00075">
    <property type="entry name" value="HATPase"/>
    <property type="match status" value="1"/>
</dbReference>
<keyword evidence="3" id="KW-0597">Phosphoprotein</keyword>
<accession>A0AAV3X7F5</accession>
<comment type="caution">
    <text evidence="9">The sequence shown here is derived from an EMBL/GenBank/DDBJ whole genome shotgun (WGS) entry which is preliminary data.</text>
</comment>
<dbReference type="EC" id="2.7.13.3" evidence="2"/>
<dbReference type="PRINTS" id="PR00344">
    <property type="entry name" value="BCTRLSENSOR"/>
</dbReference>
<reference evidence="9" key="1">
    <citation type="submission" date="2019-10" db="EMBL/GenBank/DDBJ databases">
        <title>Draft genome sequece of Microseira wollei NIES-4236.</title>
        <authorList>
            <person name="Yamaguchi H."/>
            <person name="Suzuki S."/>
            <person name="Kawachi M."/>
        </authorList>
    </citation>
    <scope>NUCLEOTIDE SEQUENCE</scope>
    <source>
        <strain evidence="9">NIES-4236</strain>
    </source>
</reference>
<keyword evidence="6" id="KW-0902">Two-component regulatory system</keyword>
<sequence>MSVEQLRETYAKLQKIVFQRTQYYLLLSYLVVFASILGTFAIAVRVNFARSLSQQMNEKLMALAEGAAVNAEINFGHLKIKNKVESKDLIMRHQALQWFDAKGRLIAQQGKTVLTSPILTHQTVQMETVGKVRIQGVTVPLISSDEKKLVGYVRASQSLEELDATQEKLDWGLGGGIIVALVLSGVGGIWLTRQAMKPIEESFQRLKQFTADASHELRSPLMAIKSNAAVALKYPEGMRQGDREKFSAIASATNQMSRLTEDLLFLARTDTVPNRNWERVKLTEILTNLVQLHKPQAEAKQIDLKISFSENLYLQGDAVQLVRLFSNLIENALHYTESGGVVEIKAKRVGSQLSVKIEDTGVGIAPEHLERVFERFWRAEKSRSYWNGGSGLGLAIACAIAQNHGGTITVTSELGIGSCFQVRLPAK</sequence>
<evidence type="ECO:0000256" key="4">
    <source>
        <dbReference type="ARBA" id="ARBA00022679"/>
    </source>
</evidence>
<feature type="domain" description="Histidine kinase" evidence="8">
    <location>
        <begin position="212"/>
        <end position="427"/>
    </location>
</feature>
<evidence type="ECO:0000259" key="8">
    <source>
        <dbReference type="PROSITE" id="PS50109"/>
    </source>
</evidence>
<keyword evidence="7" id="KW-1133">Transmembrane helix</keyword>
<evidence type="ECO:0000256" key="5">
    <source>
        <dbReference type="ARBA" id="ARBA00022777"/>
    </source>
</evidence>
<evidence type="ECO:0000256" key="7">
    <source>
        <dbReference type="SAM" id="Phobius"/>
    </source>
</evidence>
<feature type="transmembrane region" description="Helical" evidence="7">
    <location>
        <begin position="21"/>
        <end position="44"/>
    </location>
</feature>
<dbReference type="SMART" id="SM00388">
    <property type="entry name" value="HisKA"/>
    <property type="match status" value="1"/>
</dbReference>
<dbReference type="CDD" id="cd00082">
    <property type="entry name" value="HisKA"/>
    <property type="match status" value="1"/>
</dbReference>